<dbReference type="RefSeq" id="WP_116877635.1">
    <property type="nucleotide sequence ID" value="NZ_CP031733.1"/>
</dbReference>
<dbReference type="AlphaFoldDB" id="A0A372KN02"/>
<dbReference type="Gene3D" id="1.10.340.30">
    <property type="entry name" value="Hypothetical protein, domain 2"/>
    <property type="match status" value="1"/>
</dbReference>
<proteinExistence type="predicted"/>
<evidence type="ECO:0000256" key="4">
    <source>
        <dbReference type="ARBA" id="ARBA00023014"/>
    </source>
</evidence>
<gene>
    <name evidence="6" type="ORF">DDV21_006745</name>
    <name evidence="7" type="ORF">DDV22_02645</name>
    <name evidence="8" type="ORF">DDV23_03045</name>
</gene>
<organism evidence="8 10">
    <name type="scientific">Streptococcus chenjunshii</name>
    <dbReference type="NCBI Taxonomy" id="2173853"/>
    <lineage>
        <taxon>Bacteria</taxon>
        <taxon>Bacillati</taxon>
        <taxon>Bacillota</taxon>
        <taxon>Bacilli</taxon>
        <taxon>Lactobacillales</taxon>
        <taxon>Streptococcaceae</taxon>
        <taxon>Streptococcus</taxon>
    </lineage>
</organism>
<evidence type="ECO:0000256" key="2">
    <source>
        <dbReference type="ARBA" id="ARBA00022723"/>
    </source>
</evidence>
<evidence type="ECO:0000256" key="1">
    <source>
        <dbReference type="ARBA" id="ARBA00022485"/>
    </source>
</evidence>
<evidence type="ECO:0000256" key="3">
    <source>
        <dbReference type="ARBA" id="ARBA00023004"/>
    </source>
</evidence>
<accession>A0A346NCQ4</accession>
<dbReference type="KEGG" id="schj:DDV21_006745"/>
<dbReference type="SMART" id="SM00478">
    <property type="entry name" value="ENDO3c"/>
    <property type="match status" value="1"/>
</dbReference>
<dbReference type="EMBL" id="QVQY01000004">
    <property type="protein sequence ID" value="RFU51560.1"/>
    <property type="molecule type" value="Genomic_DNA"/>
</dbReference>
<reference evidence="6" key="4">
    <citation type="journal article" date="2019" name="Int. J. Syst. Evol. Microbiol.">
        <title>Streptococcus chenjunshii sp. nov. isolated from feces of Tibetan antelopes.</title>
        <authorList>
            <person name="Tian Z."/>
            <person name="Lu S."/>
            <person name="Jin D."/>
            <person name="Yang J."/>
            <person name="Pu J."/>
            <person name="Lai X.H."/>
            <person name="Bai X.N."/>
            <person name="Wu X.M."/>
            <person name="Li J."/>
            <person name="Wang S."/>
            <person name="Xu J."/>
        </authorList>
    </citation>
    <scope>NUCLEOTIDE SEQUENCE</scope>
    <source>
        <strain evidence="6">Z15</strain>
    </source>
</reference>
<dbReference type="OrthoDB" id="9802365at2"/>
<dbReference type="Proteomes" id="UP000264056">
    <property type="component" value="Unassembled WGS sequence"/>
</dbReference>
<name>A0A372KN02_9STRE</name>
<feature type="domain" description="HhH-GPD" evidence="5">
    <location>
        <begin position="36"/>
        <end position="194"/>
    </location>
</feature>
<evidence type="ECO:0000313" key="8">
    <source>
        <dbReference type="EMBL" id="RFU53680.1"/>
    </source>
</evidence>
<reference evidence="9" key="3">
    <citation type="submission" date="2018-08" db="EMBL/GenBank/DDBJ databases">
        <title>Streptococcus chenjunshii sp. nov., isolated from stools sample of the Tibetan antelope in the Qinghai-Tibet plateau, China.</title>
        <authorList>
            <person name="Tian Z."/>
        </authorList>
    </citation>
    <scope>NUCLEOTIDE SEQUENCE [LARGE SCALE GENOMIC DNA]</scope>
    <source>
        <strain evidence="9">Z15</strain>
    </source>
</reference>
<dbReference type="PANTHER" id="PTHR10359">
    <property type="entry name" value="A/G-SPECIFIC ADENINE GLYCOSYLASE/ENDONUCLEASE III"/>
    <property type="match status" value="1"/>
</dbReference>
<dbReference type="EMBL" id="QVQZ01000004">
    <property type="protein sequence ID" value="RFU53680.1"/>
    <property type="molecule type" value="Genomic_DNA"/>
</dbReference>
<dbReference type="InterPro" id="IPR011257">
    <property type="entry name" value="DNA_glycosylase"/>
</dbReference>
<dbReference type="PANTHER" id="PTHR10359:SF19">
    <property type="entry name" value="DNA REPAIR GLYCOSYLASE MJ1434-RELATED"/>
    <property type="match status" value="1"/>
</dbReference>
<dbReference type="GO" id="GO:0051539">
    <property type="term" value="F:4 iron, 4 sulfur cluster binding"/>
    <property type="evidence" value="ECO:0007669"/>
    <property type="project" value="UniProtKB-KW"/>
</dbReference>
<dbReference type="EMBL" id="CP031733">
    <property type="protein sequence ID" value="AXQ78799.1"/>
    <property type="molecule type" value="Genomic_DNA"/>
</dbReference>
<protein>
    <submittedName>
        <fullName evidence="8">Deoxyribonuclease I</fullName>
    </submittedName>
</protein>
<dbReference type="GO" id="GO:0003824">
    <property type="term" value="F:catalytic activity"/>
    <property type="evidence" value="ECO:0007669"/>
    <property type="project" value="InterPro"/>
</dbReference>
<dbReference type="GO" id="GO:0006284">
    <property type="term" value="P:base-excision repair"/>
    <property type="evidence" value="ECO:0007669"/>
    <property type="project" value="InterPro"/>
</dbReference>
<dbReference type="Proteomes" id="UP000262901">
    <property type="component" value="Unassembled WGS sequence"/>
</dbReference>
<keyword evidence="2" id="KW-0479">Metal-binding</keyword>
<sequence>MDLTLHGLYQKLLNNMGPTHWWPADSKQQIIIEAILIQNTTERNAEHASQLIKEATGYDFKKISGLPAEILEKLIRPAGFMKNKSRAIRTVTQWYLDHNQNSQIIAKEYGEDLRSILLKMHGVGPETADVFLTYIFDRPQFIADKYARTLFAQLGIQGLSDYNSLAKLLSALPEPFTYQDAQEFHGLIDEFGKKYLRRKNFEHSFLAGDRLILPED</sequence>
<dbReference type="PIRSF" id="PIRSF001435">
    <property type="entry name" value="Nth"/>
    <property type="match status" value="1"/>
</dbReference>
<keyword evidence="1" id="KW-0004">4Fe-4S</keyword>
<dbReference type="InterPro" id="IPR003265">
    <property type="entry name" value="HhH-GPD_domain"/>
</dbReference>
<dbReference type="Pfam" id="PF00730">
    <property type="entry name" value="HhH-GPD"/>
    <property type="match status" value="1"/>
</dbReference>
<evidence type="ECO:0000313" key="10">
    <source>
        <dbReference type="Proteomes" id="UP000262901"/>
    </source>
</evidence>
<keyword evidence="3" id="KW-0408">Iron</keyword>
<dbReference type="Proteomes" id="UP000246115">
    <property type="component" value="Chromosome"/>
</dbReference>
<keyword evidence="11" id="KW-1185">Reference proteome</keyword>
<dbReference type="SUPFAM" id="SSF48150">
    <property type="entry name" value="DNA-glycosylase"/>
    <property type="match status" value="1"/>
</dbReference>
<dbReference type="CDD" id="cd00056">
    <property type="entry name" value="ENDO3c"/>
    <property type="match status" value="1"/>
</dbReference>
<evidence type="ECO:0000313" key="7">
    <source>
        <dbReference type="EMBL" id="RFU51560.1"/>
    </source>
</evidence>
<evidence type="ECO:0000259" key="5">
    <source>
        <dbReference type="SMART" id="SM00478"/>
    </source>
</evidence>
<evidence type="ECO:0000313" key="9">
    <source>
        <dbReference type="Proteomes" id="UP000246115"/>
    </source>
</evidence>
<accession>A0A372KN02</accession>
<reference evidence="8 10" key="2">
    <citation type="submission" date="2018-08" db="EMBL/GenBank/DDBJ databases">
        <title>Draft genome of Streptococcus sp. nov. Z1.</title>
        <authorList>
            <person name="Tian Z."/>
        </authorList>
    </citation>
    <scope>NUCLEOTIDE SEQUENCE [LARGE SCALE GENOMIC DNA]</scope>
    <source>
        <strain evidence="8">Z1</strain>
        <strain evidence="10">Z1(2018)</strain>
    </source>
</reference>
<evidence type="ECO:0000313" key="11">
    <source>
        <dbReference type="Proteomes" id="UP000264056"/>
    </source>
</evidence>
<reference evidence="7 11" key="1">
    <citation type="submission" date="2018-08" db="EMBL/GenBank/DDBJ databases">
        <title>Draft genome of Streptococcus sp .nov. Z2.</title>
        <authorList>
            <person name="Tian Z."/>
        </authorList>
    </citation>
    <scope>NUCLEOTIDE SEQUENCE [LARGE SCALE GENOMIC DNA]</scope>
    <source>
        <strain evidence="7 11">Z2</strain>
    </source>
</reference>
<dbReference type="GO" id="GO:0046872">
    <property type="term" value="F:metal ion binding"/>
    <property type="evidence" value="ECO:0007669"/>
    <property type="project" value="UniProtKB-KW"/>
</dbReference>
<evidence type="ECO:0000313" key="6">
    <source>
        <dbReference type="EMBL" id="AXQ78799.1"/>
    </source>
</evidence>
<keyword evidence="4" id="KW-0411">Iron-sulfur</keyword>